<evidence type="ECO:0000256" key="1">
    <source>
        <dbReference type="SAM" id="MobiDB-lite"/>
    </source>
</evidence>
<accession>W8AKF1</accession>
<organism evidence="2">
    <name type="scientific">Ceratitis capitata</name>
    <name type="common">Mediterranean fruit fly</name>
    <name type="synonym">Tephritis capitata</name>
    <dbReference type="NCBI Taxonomy" id="7213"/>
    <lineage>
        <taxon>Eukaryota</taxon>
        <taxon>Metazoa</taxon>
        <taxon>Ecdysozoa</taxon>
        <taxon>Arthropoda</taxon>
        <taxon>Hexapoda</taxon>
        <taxon>Insecta</taxon>
        <taxon>Pterygota</taxon>
        <taxon>Neoptera</taxon>
        <taxon>Endopterygota</taxon>
        <taxon>Diptera</taxon>
        <taxon>Brachycera</taxon>
        <taxon>Muscomorpha</taxon>
        <taxon>Tephritoidea</taxon>
        <taxon>Tephritidae</taxon>
        <taxon>Ceratitis</taxon>
        <taxon>Ceratitis</taxon>
    </lineage>
</organism>
<sequence length="100" mass="11176">AKTPDQHQTRAETKNQQQRHLSVNFPRAAHDDDDDDISESISLSRFISTNTVFVDPPVLCCAPTNLEYLSAISLASVYDLCVCETIRDNGSEKEFCLELS</sequence>
<feature type="region of interest" description="Disordered" evidence="1">
    <location>
        <begin position="1"/>
        <end position="35"/>
    </location>
</feature>
<dbReference type="EMBL" id="GAMC01020250">
    <property type="protein sequence ID" value="JAB86305.1"/>
    <property type="molecule type" value="mRNA"/>
</dbReference>
<protein>
    <submittedName>
        <fullName evidence="2">Uncharacterized protein</fullName>
    </submittedName>
</protein>
<reference evidence="2" key="1">
    <citation type="submission" date="2013-07" db="EMBL/GenBank/DDBJ databases">
        <authorList>
            <person name="Geib S."/>
        </authorList>
    </citation>
    <scope>NUCLEOTIDE SEQUENCE</scope>
</reference>
<evidence type="ECO:0000313" key="2">
    <source>
        <dbReference type="EMBL" id="JAB86297.1"/>
    </source>
</evidence>
<name>W8AKF1_CERCA</name>
<reference evidence="2" key="2">
    <citation type="journal article" date="2014" name="BMC Genomics">
        <title>A genomic perspective to assessing quality of mass-reared SIT flies used in Mediterranean fruit fly (Ceratitis capitata) eradication in California.</title>
        <authorList>
            <person name="Calla B."/>
            <person name="Hall B."/>
            <person name="Hou S."/>
            <person name="Geib S.M."/>
        </authorList>
    </citation>
    <scope>NUCLEOTIDE SEQUENCE</scope>
</reference>
<dbReference type="AlphaFoldDB" id="W8AKF1"/>
<feature type="non-terminal residue" evidence="2">
    <location>
        <position position="1"/>
    </location>
</feature>
<feature type="compositionally biased region" description="Basic and acidic residues" evidence="1">
    <location>
        <begin position="1"/>
        <end position="13"/>
    </location>
</feature>
<proteinExistence type="evidence at transcript level"/>
<dbReference type="EMBL" id="GAMC01020258">
    <property type="protein sequence ID" value="JAB86297.1"/>
    <property type="molecule type" value="mRNA"/>
</dbReference>